<dbReference type="PANTHER" id="PTHR47627:SF1">
    <property type="entry name" value="RUBREDOXIN-1-RELATED"/>
    <property type="match status" value="1"/>
</dbReference>
<evidence type="ECO:0000256" key="2">
    <source>
        <dbReference type="ARBA" id="ARBA00022448"/>
    </source>
</evidence>
<keyword evidence="2" id="KW-0813">Transport</keyword>
<protein>
    <submittedName>
        <fullName evidence="7">Rubredoxin</fullName>
    </submittedName>
</protein>
<keyword evidence="8" id="KW-1185">Reference proteome</keyword>
<evidence type="ECO:0000256" key="5">
    <source>
        <dbReference type="ARBA" id="ARBA00023004"/>
    </source>
</evidence>
<dbReference type="SUPFAM" id="SSF57802">
    <property type="entry name" value="Rubredoxin-like"/>
    <property type="match status" value="1"/>
</dbReference>
<gene>
    <name evidence="7" type="ORF">ACHKAR_19745</name>
</gene>
<name>A0ABW7NDQ3_9BACT</name>
<dbReference type="Gene3D" id="2.20.28.10">
    <property type="match status" value="1"/>
</dbReference>
<dbReference type="Proteomes" id="UP001610063">
    <property type="component" value="Unassembled WGS sequence"/>
</dbReference>
<evidence type="ECO:0000313" key="7">
    <source>
        <dbReference type="EMBL" id="MFH6985696.1"/>
    </source>
</evidence>
<accession>A0ABW7NDQ3</accession>
<proteinExistence type="predicted"/>
<dbReference type="PROSITE" id="PS50903">
    <property type="entry name" value="RUBREDOXIN_LIKE"/>
    <property type="match status" value="1"/>
</dbReference>
<keyword evidence="3" id="KW-0479">Metal-binding</keyword>
<evidence type="ECO:0000256" key="4">
    <source>
        <dbReference type="ARBA" id="ARBA00022982"/>
    </source>
</evidence>
<evidence type="ECO:0000259" key="6">
    <source>
        <dbReference type="PROSITE" id="PS50903"/>
    </source>
</evidence>
<comment type="cofactor">
    <cofactor evidence="1">
        <name>Fe(3+)</name>
        <dbReference type="ChEBI" id="CHEBI:29034"/>
    </cofactor>
</comment>
<keyword evidence="4" id="KW-0249">Electron transport</keyword>
<evidence type="ECO:0000256" key="3">
    <source>
        <dbReference type="ARBA" id="ARBA00022723"/>
    </source>
</evidence>
<organism evidence="7 8">
    <name type="scientific">Marinoscillum luteum</name>
    <dbReference type="NCBI Taxonomy" id="861051"/>
    <lineage>
        <taxon>Bacteria</taxon>
        <taxon>Pseudomonadati</taxon>
        <taxon>Bacteroidota</taxon>
        <taxon>Cytophagia</taxon>
        <taxon>Cytophagales</taxon>
        <taxon>Reichenbachiellaceae</taxon>
        <taxon>Marinoscillum</taxon>
    </lineage>
</organism>
<evidence type="ECO:0000256" key="1">
    <source>
        <dbReference type="ARBA" id="ARBA00001965"/>
    </source>
</evidence>
<reference evidence="7 8" key="1">
    <citation type="journal article" date="2013" name="Int. J. Syst. Evol. Microbiol.">
        <title>Marinoscillum luteum sp. nov., isolated from marine sediment.</title>
        <authorList>
            <person name="Cha I.T."/>
            <person name="Park S.J."/>
            <person name="Kim S.J."/>
            <person name="Kim J.G."/>
            <person name="Jung M.Y."/>
            <person name="Shin K.S."/>
            <person name="Kwon K.K."/>
            <person name="Yang S.H."/>
            <person name="Seo Y.S."/>
            <person name="Rhee S.K."/>
        </authorList>
    </citation>
    <scope>NUCLEOTIDE SEQUENCE [LARGE SCALE GENOMIC DNA]</scope>
    <source>
        <strain evidence="7 8">KCTC 23939</strain>
    </source>
</reference>
<dbReference type="PANTHER" id="PTHR47627">
    <property type="entry name" value="RUBREDOXIN"/>
    <property type="match status" value="1"/>
</dbReference>
<dbReference type="InterPro" id="IPR050526">
    <property type="entry name" value="Rubredoxin_ET"/>
</dbReference>
<comment type="caution">
    <text evidence="7">The sequence shown here is derived from an EMBL/GenBank/DDBJ whole genome shotgun (WGS) entry which is preliminary data.</text>
</comment>
<dbReference type="EMBL" id="JBIPKE010000020">
    <property type="protein sequence ID" value="MFH6985696.1"/>
    <property type="molecule type" value="Genomic_DNA"/>
</dbReference>
<keyword evidence="5" id="KW-0408">Iron</keyword>
<feature type="domain" description="Rubredoxin-like" evidence="6">
    <location>
        <begin position="420"/>
        <end position="471"/>
    </location>
</feature>
<sequence length="474" mass="54624">MQVKDLVRIFVKGGIISPGDFLKTLLVAEKLGASHLHFGSRQDILFAAKEKSKAILDETFQSIHTEYEINTFEYQNILSSYVSQDILPGKQWLASHIYHYILNGFNYRTRLRVNVVDPSQSLVPLFTGQVNFIASNLENYWYVYLRLKRIQDTPWQMPLLVYTEDLVKVAQAIENEHLHERADTYQEIFTFLTENVQMNTQPVTENLVLPEPHFPYYEGINRLADGKYWLGLYWRDNKYRISTLKAIMERCIETEVGKVTLTPWKSFVIKGIFEKDRIGWEKLMGKFGMNLRHSSLELNWHLPALDQEALDLKFYLIRELDKQDISTYGLTFTIKTSPDIILFTSVVIEKSESGVSESYNILFSKNFNPNLTDYHYYARDVHKSVLASLILELSLVYYENLDEEKAVSPKVKSIIDNIQKELYQCVHCQTVYDSEFGDPEAGIKPGTPFAAVGADYICPTCGGNKEGFTKMSLG</sequence>
<dbReference type="InterPro" id="IPR024935">
    <property type="entry name" value="Rubredoxin_dom"/>
</dbReference>
<dbReference type="InterPro" id="IPR024934">
    <property type="entry name" value="Rubredoxin-like_dom"/>
</dbReference>
<evidence type="ECO:0000313" key="8">
    <source>
        <dbReference type="Proteomes" id="UP001610063"/>
    </source>
</evidence>
<dbReference type="CDD" id="cd00730">
    <property type="entry name" value="rubredoxin"/>
    <property type="match status" value="1"/>
</dbReference>
<dbReference type="Pfam" id="PF00301">
    <property type="entry name" value="Rubredoxin"/>
    <property type="match status" value="1"/>
</dbReference>